<accession>A0A6G9EL61</accession>
<protein>
    <submittedName>
        <fullName evidence="3">Cyclopeptide IFWFIYFP</fullName>
    </submittedName>
</protein>
<dbReference type="AlphaFoldDB" id="A0A6G9EL61"/>
<proteinExistence type="inferred from homology"/>
<evidence type="ECO:0000256" key="2">
    <source>
        <dbReference type="ARBA" id="ARBA00022656"/>
    </source>
</evidence>
<organism evidence="3">
    <name type="scientific">Amanita fuliginea</name>
    <name type="common">East Asian brown death cap</name>
    <dbReference type="NCBI Taxonomy" id="67708"/>
    <lineage>
        <taxon>Eukaryota</taxon>
        <taxon>Fungi</taxon>
        <taxon>Dikarya</taxon>
        <taxon>Basidiomycota</taxon>
        <taxon>Agaricomycotina</taxon>
        <taxon>Agaricomycetes</taxon>
        <taxon>Agaricomycetidae</taxon>
        <taxon>Agaricales</taxon>
        <taxon>Pluteineae</taxon>
        <taxon>Amanitaceae</taxon>
        <taxon>Amanita</taxon>
    </lineage>
</organism>
<keyword evidence="2" id="KW-0800">Toxin</keyword>
<sequence>MSDINATRLPIFWFIYFPCVGDDVDNTLARGESLS</sequence>
<dbReference type="NCBIfam" id="TIGR04309">
    <property type="entry name" value="amanitin"/>
    <property type="match status" value="1"/>
</dbReference>
<dbReference type="EMBL" id="MN318172">
    <property type="protein sequence ID" value="QIP67816.1"/>
    <property type="molecule type" value="Genomic_DNA"/>
</dbReference>
<evidence type="ECO:0000313" key="3">
    <source>
        <dbReference type="EMBL" id="QIP67816.1"/>
    </source>
</evidence>
<evidence type="ECO:0000256" key="1">
    <source>
        <dbReference type="ARBA" id="ARBA00010534"/>
    </source>
</evidence>
<reference evidence="3" key="1">
    <citation type="submission" date="2019-08" db="EMBL/GenBank/DDBJ databases">
        <title>Diversity of MSDIN family members in amanitin-producing mushrooms and phylogeny of the toxin and the prolyl oligopeptidase genes.</title>
        <authorList>
            <person name="He Z.M."/>
        </authorList>
    </citation>
    <scope>NUCLEOTIDE SEQUENCE</scope>
</reference>
<name>A0A6G9EL61_AMAFU</name>
<dbReference type="InterPro" id="IPR027582">
    <property type="entry name" value="Amanitin/phalloidin"/>
</dbReference>
<comment type="similarity">
    <text evidence="1">Belongs to the MSDIN fungal toxin family.</text>
</comment>
<dbReference type="GO" id="GO:0090729">
    <property type="term" value="F:toxin activity"/>
    <property type="evidence" value="ECO:0007669"/>
    <property type="project" value="UniProtKB-KW"/>
</dbReference>